<comment type="similarity">
    <text evidence="5">Belongs to the PTH family.</text>
</comment>
<organism evidence="6 7">
    <name type="scientific">Powellomyces hirtus</name>
    <dbReference type="NCBI Taxonomy" id="109895"/>
    <lineage>
        <taxon>Eukaryota</taxon>
        <taxon>Fungi</taxon>
        <taxon>Fungi incertae sedis</taxon>
        <taxon>Chytridiomycota</taxon>
        <taxon>Chytridiomycota incertae sedis</taxon>
        <taxon>Chytridiomycetes</taxon>
        <taxon>Spizellomycetales</taxon>
        <taxon>Powellomycetaceae</taxon>
        <taxon>Powellomyces</taxon>
    </lineage>
</organism>
<evidence type="ECO:0000313" key="7">
    <source>
        <dbReference type="Proteomes" id="UP000318582"/>
    </source>
</evidence>
<dbReference type="EC" id="3.1.1.29" evidence="1"/>
<dbReference type="InterPro" id="IPR018171">
    <property type="entry name" value="Pept_tRNA_hydro_CS"/>
</dbReference>
<dbReference type="Proteomes" id="UP000318582">
    <property type="component" value="Unassembled WGS sequence"/>
</dbReference>
<evidence type="ECO:0000256" key="3">
    <source>
        <dbReference type="ARBA" id="ARBA00022801"/>
    </source>
</evidence>
<evidence type="ECO:0000256" key="5">
    <source>
        <dbReference type="ARBA" id="ARBA00038063"/>
    </source>
</evidence>
<keyword evidence="3" id="KW-0378">Hydrolase</keyword>
<comment type="caution">
    <text evidence="6">The sequence shown here is derived from an EMBL/GenBank/DDBJ whole genome shotgun (WGS) entry which is preliminary data.</text>
</comment>
<keyword evidence="4" id="KW-0694">RNA-binding</keyword>
<proteinExistence type="inferred from homology"/>
<dbReference type="NCBIfam" id="TIGR00447">
    <property type="entry name" value="pth"/>
    <property type="match status" value="1"/>
</dbReference>
<dbReference type="InterPro" id="IPR036416">
    <property type="entry name" value="Pept_tRNA_hydro_sf"/>
</dbReference>
<dbReference type="PANTHER" id="PTHR17224:SF1">
    <property type="entry name" value="PEPTIDYL-TRNA HYDROLASE"/>
    <property type="match status" value="1"/>
</dbReference>
<dbReference type="SUPFAM" id="SSF53178">
    <property type="entry name" value="Peptidyl-tRNA hydrolase-like"/>
    <property type="match status" value="1"/>
</dbReference>
<gene>
    <name evidence="6" type="ORF">PhCBS80983_g00592</name>
</gene>
<dbReference type="PANTHER" id="PTHR17224">
    <property type="entry name" value="PEPTIDYL-TRNA HYDROLASE"/>
    <property type="match status" value="1"/>
</dbReference>
<dbReference type="PROSITE" id="PS01196">
    <property type="entry name" value="PEPT_TRNA_HYDROL_2"/>
    <property type="match status" value="1"/>
</dbReference>
<dbReference type="STRING" id="109895.A0A507EFV0"/>
<keyword evidence="2" id="KW-0820">tRNA-binding</keyword>
<evidence type="ECO:0000256" key="2">
    <source>
        <dbReference type="ARBA" id="ARBA00022555"/>
    </source>
</evidence>
<accession>A0A507EFV0</accession>
<evidence type="ECO:0000256" key="4">
    <source>
        <dbReference type="ARBA" id="ARBA00022884"/>
    </source>
</evidence>
<dbReference type="Pfam" id="PF01195">
    <property type="entry name" value="Pept_tRNA_hydro"/>
    <property type="match status" value="1"/>
</dbReference>
<dbReference type="InterPro" id="IPR001328">
    <property type="entry name" value="Pept_tRNA_hydro"/>
</dbReference>
<keyword evidence="7" id="KW-1185">Reference proteome</keyword>
<dbReference type="GO" id="GO:0004045">
    <property type="term" value="F:peptidyl-tRNA hydrolase activity"/>
    <property type="evidence" value="ECO:0007669"/>
    <property type="project" value="UniProtKB-EC"/>
</dbReference>
<name>A0A507EFV0_9FUNG</name>
<dbReference type="GO" id="GO:0000049">
    <property type="term" value="F:tRNA binding"/>
    <property type="evidence" value="ECO:0007669"/>
    <property type="project" value="UniProtKB-KW"/>
</dbReference>
<sequence length="177" mass="19124">MALDYTVSKLIGTAPGTWRTSKSIGGFITETVLDAESVKGMPEGWARHVIFLKPRTFMNFSGGPVVRAIRELGVAPSDIIVLHDDLQRKLAAVSVKTAGSASGHNGLKSMIASLKSDDFQRIRIGIDRPASKDPGDVGDYVLQRFRDAEIEKLKSDGYPTSHKALLQLIKASKGMAS</sequence>
<evidence type="ECO:0000313" key="6">
    <source>
        <dbReference type="EMBL" id="TPX62307.1"/>
    </source>
</evidence>
<dbReference type="AlphaFoldDB" id="A0A507EFV0"/>
<reference evidence="6 7" key="1">
    <citation type="journal article" date="2019" name="Sci. Rep.">
        <title>Comparative genomics of chytrid fungi reveal insights into the obligate biotrophic and pathogenic lifestyle of Synchytrium endobioticum.</title>
        <authorList>
            <person name="van de Vossenberg B.T.L.H."/>
            <person name="Warris S."/>
            <person name="Nguyen H.D.T."/>
            <person name="van Gent-Pelzer M.P.E."/>
            <person name="Joly D.L."/>
            <person name="van de Geest H.C."/>
            <person name="Bonants P.J.M."/>
            <person name="Smith D.S."/>
            <person name="Levesque C.A."/>
            <person name="van der Lee T.A.J."/>
        </authorList>
    </citation>
    <scope>NUCLEOTIDE SEQUENCE [LARGE SCALE GENOMIC DNA]</scope>
    <source>
        <strain evidence="6 7">CBS 809.83</strain>
    </source>
</reference>
<dbReference type="Gene3D" id="3.40.50.1470">
    <property type="entry name" value="Peptidyl-tRNA hydrolase"/>
    <property type="match status" value="1"/>
</dbReference>
<dbReference type="EMBL" id="QEAQ01000003">
    <property type="protein sequence ID" value="TPX62307.1"/>
    <property type="molecule type" value="Genomic_DNA"/>
</dbReference>
<protein>
    <recommendedName>
        <fullName evidence="1">peptidyl-tRNA hydrolase</fullName>
        <ecNumber evidence="1">3.1.1.29</ecNumber>
    </recommendedName>
</protein>
<evidence type="ECO:0000256" key="1">
    <source>
        <dbReference type="ARBA" id="ARBA00013260"/>
    </source>
</evidence>